<dbReference type="AlphaFoldDB" id="A0A841BJ01"/>
<dbReference type="CDD" id="cd23399">
    <property type="entry name" value="beta-trefoil_ABD_ABFB"/>
    <property type="match status" value="1"/>
</dbReference>
<dbReference type="InterPro" id="IPR007934">
    <property type="entry name" value="AbfB_ABD"/>
</dbReference>
<evidence type="ECO:0000259" key="1">
    <source>
        <dbReference type="Pfam" id="PF05270"/>
    </source>
</evidence>
<dbReference type="RefSeq" id="WP_184831596.1">
    <property type="nucleotide sequence ID" value="NZ_JACHMN010000001.1"/>
</dbReference>
<dbReference type="Pfam" id="PF05270">
    <property type="entry name" value="AbfB"/>
    <property type="match status" value="1"/>
</dbReference>
<reference evidence="2 3" key="1">
    <citation type="submission" date="2020-08" db="EMBL/GenBank/DDBJ databases">
        <title>Sequencing the genomes of 1000 actinobacteria strains.</title>
        <authorList>
            <person name="Klenk H.-P."/>
        </authorList>
    </citation>
    <scope>NUCLEOTIDE SEQUENCE [LARGE SCALE GENOMIC DNA]</scope>
    <source>
        <strain evidence="2 3">DSM 45362</strain>
    </source>
</reference>
<feature type="domain" description="Alpha-L-arabinofuranosidase B arabinose-binding" evidence="1">
    <location>
        <begin position="4"/>
        <end position="135"/>
    </location>
</feature>
<protein>
    <recommendedName>
        <fullName evidence="1">Alpha-L-arabinofuranosidase B arabinose-binding domain-containing protein</fullName>
    </recommendedName>
</protein>
<dbReference type="EMBL" id="JACHMN010000001">
    <property type="protein sequence ID" value="MBB5867176.1"/>
    <property type="molecule type" value="Genomic_DNA"/>
</dbReference>
<evidence type="ECO:0000313" key="3">
    <source>
        <dbReference type="Proteomes" id="UP000587527"/>
    </source>
</evidence>
<gene>
    <name evidence="2" type="ORF">F4553_000555</name>
</gene>
<evidence type="ECO:0000313" key="2">
    <source>
        <dbReference type="EMBL" id="MBB5867176.1"/>
    </source>
</evidence>
<comment type="caution">
    <text evidence="2">The sequence shown here is derived from an EMBL/GenBank/DDBJ whole genome shotgun (WGS) entry which is preliminary data.</text>
</comment>
<dbReference type="SUPFAM" id="SSF110221">
    <property type="entry name" value="AbfB domain"/>
    <property type="match status" value="1"/>
</dbReference>
<dbReference type="Proteomes" id="UP000587527">
    <property type="component" value="Unassembled WGS sequence"/>
</dbReference>
<keyword evidence="3" id="KW-1185">Reference proteome</keyword>
<dbReference type="GO" id="GO:0046373">
    <property type="term" value="P:L-arabinose metabolic process"/>
    <property type="evidence" value="ECO:0007669"/>
    <property type="project" value="InterPro"/>
</dbReference>
<dbReference type="GO" id="GO:0046556">
    <property type="term" value="F:alpha-L-arabinofuranosidase activity"/>
    <property type="evidence" value="ECO:0007669"/>
    <property type="project" value="InterPro"/>
</dbReference>
<accession>A0A841BJ01</accession>
<dbReference type="Gene3D" id="2.80.10.50">
    <property type="match status" value="1"/>
</dbReference>
<dbReference type="InterPro" id="IPR036195">
    <property type="entry name" value="AbfB_ABD_sf"/>
</dbReference>
<proteinExistence type="predicted"/>
<name>A0A841BJ01_9ACTN</name>
<sequence length="317" mass="34841">MFISLESLNVPNRFVRHAGFLAELSPIVSDTDRHDATFQLVPGLSDSRLVSFASYNYGNSVLRHQDYRVRLGERQADDLFHQDSTFVMTPGLADPTAVSFRSVNFPDRYLRHRDLHIYIDPITDDAGRRDATFRVGPGFLPQFTFDASISAADTVTLVDRHRAAVASLAACTRLAGDEKLKVLRTYEKAINHRTITTPGVNASAQVGGSYLNVNFGVLFPQGGDEIAQTLLHEMAHCAGYTHPSRRDPDWSLGQSCDDPAPRPFDCPGDNGPYYGTPPLRAEFCIAGVQSDAQLRVDRKAAGERCEIDPDGLATLSA</sequence>
<organism evidence="2 3">
    <name type="scientific">Allocatelliglobosispora scoriae</name>
    <dbReference type="NCBI Taxonomy" id="643052"/>
    <lineage>
        <taxon>Bacteria</taxon>
        <taxon>Bacillati</taxon>
        <taxon>Actinomycetota</taxon>
        <taxon>Actinomycetes</taxon>
        <taxon>Micromonosporales</taxon>
        <taxon>Micromonosporaceae</taxon>
        <taxon>Allocatelliglobosispora</taxon>
    </lineage>
</organism>